<dbReference type="Pfam" id="PF07963">
    <property type="entry name" value="N_methyl"/>
    <property type="match status" value="1"/>
</dbReference>
<evidence type="ECO:0000313" key="2">
    <source>
        <dbReference type="Proteomes" id="UP000029444"/>
    </source>
</evidence>
<dbReference type="InterPro" id="IPR045584">
    <property type="entry name" value="Pilin-like"/>
</dbReference>
<comment type="caution">
    <text evidence="1">The sequence shown here is derived from an EMBL/GenBank/DDBJ whole genome shotgun (WGS) entry which is preliminary data.</text>
</comment>
<dbReference type="SUPFAM" id="SSF54523">
    <property type="entry name" value="Pili subunits"/>
    <property type="match status" value="1"/>
</dbReference>
<dbReference type="GO" id="GO:0043683">
    <property type="term" value="P:type IV pilus assembly"/>
    <property type="evidence" value="ECO:0007669"/>
    <property type="project" value="InterPro"/>
</dbReference>
<dbReference type="Proteomes" id="UP000029444">
    <property type="component" value="Unassembled WGS sequence"/>
</dbReference>
<dbReference type="Pfam" id="PF16074">
    <property type="entry name" value="PilW"/>
    <property type="match status" value="1"/>
</dbReference>
<dbReference type="PROSITE" id="PS00409">
    <property type="entry name" value="PROKAR_NTER_METHYL"/>
    <property type="match status" value="1"/>
</dbReference>
<dbReference type="OrthoDB" id="5296662at2"/>
<gene>
    <name evidence="1" type="ORF">Y5S_03119</name>
</gene>
<dbReference type="RefSeq" id="WP_035234357.1">
    <property type="nucleotide sequence ID" value="NZ_ARXV01000015.1"/>
</dbReference>
<dbReference type="EMBL" id="ARXV01000015">
    <property type="protein sequence ID" value="KGD63696.1"/>
    <property type="molecule type" value="Genomic_DNA"/>
</dbReference>
<organism evidence="1 2">
    <name type="scientific">Alcanivorax nanhaiticus</name>
    <dbReference type="NCBI Taxonomy" id="1177154"/>
    <lineage>
        <taxon>Bacteria</taxon>
        <taxon>Pseudomonadati</taxon>
        <taxon>Pseudomonadota</taxon>
        <taxon>Gammaproteobacteria</taxon>
        <taxon>Oceanospirillales</taxon>
        <taxon>Alcanivoracaceae</taxon>
        <taxon>Alcanivorax</taxon>
    </lineage>
</organism>
<sequence>MKRLVKGFSLVELLIALVIGLVVSMVAAQIFTANLRSSETQRVMTEVQESGRYALQMLASDIRRAGMPRSDASLAEGNAGYITTPIVFGVDASQEGGNTDADNDQIAFRFYGVSDCEGETAAGATFDDPALIVNTYYIQKNADGINELFCRGDVNAATTGAAMISGVDSFQVQYGLDRPMTAGESRLDRVAFAGRYVNADQVTAAESVVSVRVALLISAEVDNLPDLKNDQVFQVLDKTLTNGEGVLQEAKMRRLFMSTVKLRNLPQQGVLPNDILI</sequence>
<evidence type="ECO:0008006" key="3">
    <source>
        <dbReference type="Google" id="ProtNLM"/>
    </source>
</evidence>
<dbReference type="AlphaFoldDB" id="A0A095SGG8"/>
<name>A0A095SGG8_9GAMM</name>
<dbReference type="eggNOG" id="COG4966">
    <property type="taxonomic scope" value="Bacteria"/>
</dbReference>
<protein>
    <recommendedName>
        <fullName evidence="3">Prepilin-type N-terminal cleavage/methylation domain-containing protein</fullName>
    </recommendedName>
</protein>
<evidence type="ECO:0000313" key="1">
    <source>
        <dbReference type="EMBL" id="KGD63696.1"/>
    </source>
</evidence>
<dbReference type="STRING" id="1177154.Y5S_03119"/>
<accession>A0A095SGG8</accession>
<proteinExistence type="predicted"/>
<dbReference type="NCBIfam" id="TIGR02532">
    <property type="entry name" value="IV_pilin_GFxxxE"/>
    <property type="match status" value="1"/>
</dbReference>
<dbReference type="InterPro" id="IPR012902">
    <property type="entry name" value="N_methyl_site"/>
</dbReference>
<dbReference type="InterPro" id="IPR032092">
    <property type="entry name" value="PilW"/>
</dbReference>
<keyword evidence="2" id="KW-1185">Reference proteome</keyword>
<dbReference type="PATRIC" id="fig|1177154.3.peg.3159"/>
<reference evidence="1 2" key="1">
    <citation type="submission" date="2012-09" db="EMBL/GenBank/DDBJ databases">
        <title>Genome Sequence of alkane-degrading Bacterium Alcanivorax sp. 19-m-6.</title>
        <authorList>
            <person name="Lai Q."/>
            <person name="Shao Z."/>
        </authorList>
    </citation>
    <scope>NUCLEOTIDE SEQUENCE [LARGE SCALE GENOMIC DNA]</scope>
    <source>
        <strain evidence="1 2">19-m-6</strain>
    </source>
</reference>